<keyword evidence="4" id="KW-0408">Iron</keyword>
<evidence type="ECO:0000256" key="5">
    <source>
        <dbReference type="ARBA" id="ARBA00023444"/>
    </source>
</evidence>
<comment type="cofactor">
    <cofactor evidence="9">
        <name>Fe-coproporphyrin III</name>
        <dbReference type="ChEBI" id="CHEBI:68438"/>
    </cofactor>
</comment>
<reference evidence="12 13" key="1">
    <citation type="submission" date="2023-07" db="EMBL/GenBank/DDBJ databases">
        <title>Sequencing the genomes of 1000 actinobacteria strains.</title>
        <authorList>
            <person name="Klenk H.-P."/>
        </authorList>
    </citation>
    <scope>NUCLEOTIDE SEQUENCE [LARGE SCALE GENOMIC DNA]</scope>
    <source>
        <strain evidence="12 13">DSM 19515</strain>
    </source>
</reference>
<evidence type="ECO:0000256" key="7">
    <source>
        <dbReference type="ARBA" id="ARBA00030236"/>
    </source>
</evidence>
<accession>A0ABT9PFD2</accession>
<comment type="caution">
    <text evidence="12">The sequence shown here is derived from an EMBL/GenBank/DDBJ whole genome shotgun (WGS) entry which is preliminary data.</text>
</comment>
<comment type="pathway">
    <text evidence="5">Porphyrin-containing compound metabolism.</text>
</comment>
<dbReference type="PANTHER" id="PTHR36843">
    <property type="entry name" value="HEME-DEPENDENT PEROXIDASE YWFI-RELATED"/>
    <property type="match status" value="1"/>
</dbReference>
<protein>
    <recommendedName>
        <fullName evidence="1">Coproheme decarboxylase</fullName>
        <ecNumber evidence="10">1.3.98.5</ecNumber>
    </recommendedName>
    <alternativeName>
        <fullName evidence="6">Coproheme III oxidative decarboxylase</fullName>
    </alternativeName>
    <alternativeName>
        <fullName evidence="7">Hydrogen peroxide-dependent heme synthase</fullName>
    </alternativeName>
</protein>
<dbReference type="Proteomes" id="UP001230145">
    <property type="component" value="Unassembled WGS sequence"/>
</dbReference>
<evidence type="ECO:0000256" key="3">
    <source>
        <dbReference type="ARBA" id="ARBA00022723"/>
    </source>
</evidence>
<evidence type="ECO:0000256" key="10">
    <source>
        <dbReference type="ARBA" id="ARBA00050019"/>
    </source>
</evidence>
<dbReference type="Pfam" id="PF06778">
    <property type="entry name" value="Chlor_dismutase"/>
    <property type="match status" value="1"/>
</dbReference>
<name>A0ABT9PFD2_9ACTO</name>
<evidence type="ECO:0000256" key="9">
    <source>
        <dbReference type="ARBA" id="ARBA00049935"/>
    </source>
</evidence>
<evidence type="ECO:0000256" key="11">
    <source>
        <dbReference type="SAM" id="MobiDB-lite"/>
    </source>
</evidence>
<evidence type="ECO:0000256" key="1">
    <source>
        <dbReference type="ARBA" id="ARBA00014413"/>
    </source>
</evidence>
<dbReference type="EMBL" id="JAUSQL010000001">
    <property type="protein sequence ID" value="MDP9831415.1"/>
    <property type="molecule type" value="Genomic_DNA"/>
</dbReference>
<keyword evidence="13" id="KW-1185">Reference proteome</keyword>
<dbReference type="Gene3D" id="3.30.70.1030">
    <property type="entry name" value="Apc35880, domain 1"/>
    <property type="match status" value="1"/>
</dbReference>
<feature type="region of interest" description="Disordered" evidence="11">
    <location>
        <begin position="1"/>
        <end position="32"/>
    </location>
</feature>
<dbReference type="InterPro" id="IPR010644">
    <property type="entry name" value="ChdC/CLD"/>
</dbReference>
<organism evidence="12 13">
    <name type="scientific">Trueperella abortisuis</name>
    <dbReference type="NCBI Taxonomy" id="445930"/>
    <lineage>
        <taxon>Bacteria</taxon>
        <taxon>Bacillati</taxon>
        <taxon>Actinomycetota</taxon>
        <taxon>Actinomycetes</taxon>
        <taxon>Actinomycetales</taxon>
        <taxon>Actinomycetaceae</taxon>
        <taxon>Trueperella</taxon>
    </lineage>
</organism>
<evidence type="ECO:0000256" key="8">
    <source>
        <dbReference type="ARBA" id="ARBA00049896"/>
    </source>
</evidence>
<feature type="compositionally biased region" description="Basic and acidic residues" evidence="11">
    <location>
        <begin position="19"/>
        <end position="32"/>
    </location>
</feature>
<feature type="compositionally biased region" description="Low complexity" evidence="11">
    <location>
        <begin position="9"/>
        <end position="18"/>
    </location>
</feature>
<dbReference type="NCBIfam" id="NF042928">
    <property type="entry name" value="HemQ_actino"/>
    <property type="match status" value="1"/>
</dbReference>
<dbReference type="RefSeq" id="WP_307634160.1">
    <property type="nucleotide sequence ID" value="NZ_CP133407.1"/>
</dbReference>
<keyword evidence="2" id="KW-0349">Heme</keyword>
<dbReference type="SUPFAM" id="SSF54909">
    <property type="entry name" value="Dimeric alpha+beta barrel"/>
    <property type="match status" value="1"/>
</dbReference>
<evidence type="ECO:0000256" key="2">
    <source>
        <dbReference type="ARBA" id="ARBA00022617"/>
    </source>
</evidence>
<dbReference type="EC" id="1.3.98.5" evidence="10"/>
<comment type="catalytic activity">
    <reaction evidence="8">
        <text>Fe-coproporphyrin III + 2 H2O2 + 2 H(+) = heme b + 2 CO2 + 4 H2O</text>
        <dbReference type="Rhea" id="RHEA:56516"/>
        <dbReference type="ChEBI" id="CHEBI:15377"/>
        <dbReference type="ChEBI" id="CHEBI:15378"/>
        <dbReference type="ChEBI" id="CHEBI:16240"/>
        <dbReference type="ChEBI" id="CHEBI:16526"/>
        <dbReference type="ChEBI" id="CHEBI:60344"/>
        <dbReference type="ChEBI" id="CHEBI:68438"/>
        <dbReference type="EC" id="1.3.98.5"/>
    </reaction>
    <physiologicalReaction direction="left-to-right" evidence="8">
        <dbReference type="Rhea" id="RHEA:56517"/>
    </physiologicalReaction>
</comment>
<dbReference type="PANTHER" id="PTHR36843:SF1">
    <property type="entry name" value="COPROHEME DECARBOXYLASE"/>
    <property type="match status" value="1"/>
</dbReference>
<evidence type="ECO:0000313" key="12">
    <source>
        <dbReference type="EMBL" id="MDP9831415.1"/>
    </source>
</evidence>
<proteinExistence type="predicted"/>
<dbReference type="InterPro" id="IPR011008">
    <property type="entry name" value="Dimeric_a/b-barrel"/>
</dbReference>
<evidence type="ECO:0000313" key="13">
    <source>
        <dbReference type="Proteomes" id="UP001230145"/>
    </source>
</evidence>
<gene>
    <name evidence="12" type="ORF">J2S45_000094</name>
</gene>
<sequence length="263" mass="29157">MTHSTPGVPDAAAHPAAHPAHDDARPHAHGHARGEVRPIAQRLNETRPFVMWSVFKADPAVTDPADIAAKVAAAEDAVAKTGVTVRGYYDVSGFRADADLMAWFIADTAEAAQAAYRVLHRGLGLTPVWSVLSQHRPAEYNPDHLPGMFEREPEKFAAVYPFVRSYDWYLLEDWKRASIMRNHAAAGRPFGDLVTSTLASFSLSDYEWVVALEGENLTRIVDLMYAFRKTEARLYVRQDVPFFTGERVGLGEWAGRLVSPLGQ</sequence>
<evidence type="ECO:0000256" key="6">
    <source>
        <dbReference type="ARBA" id="ARBA00029882"/>
    </source>
</evidence>
<evidence type="ECO:0000256" key="4">
    <source>
        <dbReference type="ARBA" id="ARBA00023004"/>
    </source>
</evidence>
<keyword evidence="3" id="KW-0479">Metal-binding</keyword>